<dbReference type="EMBL" id="CP014750">
    <property type="protein sequence ID" value="AMQ17694.1"/>
    <property type="molecule type" value="Genomic_DNA"/>
</dbReference>
<dbReference type="SUPFAM" id="SSF55681">
    <property type="entry name" value="Class II aaRS and biotin synthetases"/>
    <property type="match status" value="1"/>
</dbReference>
<name>A0A142CSE2_9EURY</name>
<dbReference type="InterPro" id="IPR003142">
    <property type="entry name" value="BPL_C"/>
</dbReference>
<dbReference type="InterPro" id="IPR045864">
    <property type="entry name" value="aa-tRNA-synth_II/BPL/LPL"/>
</dbReference>
<dbReference type="PANTHER" id="PTHR12835">
    <property type="entry name" value="BIOTIN PROTEIN LIGASE"/>
    <property type="match status" value="1"/>
</dbReference>
<evidence type="ECO:0000313" key="6">
    <source>
        <dbReference type="Proteomes" id="UP000073604"/>
    </source>
</evidence>
<evidence type="ECO:0000259" key="4">
    <source>
        <dbReference type="PROSITE" id="PS51733"/>
    </source>
</evidence>
<sequence>MKWKILRLSEVDSTNEYAKGLIPDAPEGTVVVAKRQTAGRGRKGRSWASPKGGLWMSVLLKPPKIDPRLVFVGALAVADTLGDFGIEAWIKWPNDVWVGNRKISGVLTEVKRGYVIMGIGLNVNNEIPEELEGSATSMRDILGRSVGIEEVLKRLLEHLGRWYKTFLENPYLVVEEIRKRTILIGKEVRVLRDDNDLVGRIINISDDGSLLLDVDGQTVKVVYGDVSVRINR</sequence>
<dbReference type="GO" id="GO:0005737">
    <property type="term" value="C:cytoplasm"/>
    <property type="evidence" value="ECO:0007669"/>
    <property type="project" value="TreeGrafter"/>
</dbReference>
<feature type="domain" description="BPL/LPL catalytic" evidence="4">
    <location>
        <begin position="1"/>
        <end position="167"/>
    </location>
</feature>
<accession>A0A142CSE2</accession>
<reference evidence="6" key="1">
    <citation type="submission" date="2016-03" db="EMBL/GenBank/DDBJ databases">
        <authorList>
            <person name="Oger P.M."/>
        </authorList>
    </citation>
    <scope>NUCLEOTIDE SEQUENCE [LARGE SCALE GENOMIC DNA]</scope>
    <source>
        <strain evidence="6">OG-1</strain>
    </source>
</reference>
<dbReference type="GO" id="GO:0005524">
    <property type="term" value="F:ATP binding"/>
    <property type="evidence" value="ECO:0007669"/>
    <property type="project" value="UniProtKB-KW"/>
</dbReference>
<dbReference type="GO" id="GO:0004077">
    <property type="term" value="F:biotin--[biotin carboxyl-carrier protein] ligase activity"/>
    <property type="evidence" value="ECO:0007669"/>
    <property type="project" value="InterPro"/>
</dbReference>
<dbReference type="InterPro" id="IPR008988">
    <property type="entry name" value="Transcriptional_repressor_C"/>
</dbReference>
<evidence type="ECO:0000256" key="3">
    <source>
        <dbReference type="ARBA" id="ARBA00022840"/>
    </source>
</evidence>
<evidence type="ECO:0000256" key="2">
    <source>
        <dbReference type="ARBA" id="ARBA00022741"/>
    </source>
</evidence>
<dbReference type="KEGG" id="tpep:A0127_00180"/>
<dbReference type="AlphaFoldDB" id="A0A142CSE2"/>
<gene>
    <name evidence="5" type="ORF">A0127_00180</name>
</gene>
<dbReference type="InterPro" id="IPR004143">
    <property type="entry name" value="BPL_LPL_catalytic"/>
</dbReference>
<keyword evidence="1 5" id="KW-0436">Ligase</keyword>
<dbReference type="Pfam" id="PF02237">
    <property type="entry name" value="BPL_C"/>
    <property type="match status" value="1"/>
</dbReference>
<dbReference type="RefSeq" id="WP_062386287.1">
    <property type="nucleotide sequence ID" value="NZ_CP014750.1"/>
</dbReference>
<evidence type="ECO:0000256" key="1">
    <source>
        <dbReference type="ARBA" id="ARBA00022598"/>
    </source>
</evidence>
<dbReference type="InterPro" id="IPR004408">
    <property type="entry name" value="Biotin_CoA_COase_ligase"/>
</dbReference>
<dbReference type="SUPFAM" id="SSF50037">
    <property type="entry name" value="C-terminal domain of transcriptional repressors"/>
    <property type="match status" value="1"/>
</dbReference>
<dbReference type="STRING" id="53952.A0127_00180"/>
<dbReference type="Pfam" id="PF03099">
    <property type="entry name" value="BPL_LplA_LipB"/>
    <property type="match status" value="1"/>
</dbReference>
<keyword evidence="6" id="KW-1185">Reference proteome</keyword>
<keyword evidence="2" id="KW-0547">Nucleotide-binding</keyword>
<dbReference type="PROSITE" id="PS51733">
    <property type="entry name" value="BPL_LPL_CATALYTIC"/>
    <property type="match status" value="1"/>
</dbReference>
<dbReference type="NCBIfam" id="NF006206">
    <property type="entry name" value="PRK08330.1"/>
    <property type="match status" value="1"/>
</dbReference>
<evidence type="ECO:0000313" key="5">
    <source>
        <dbReference type="EMBL" id="AMQ17694.1"/>
    </source>
</evidence>
<keyword evidence="3" id="KW-0067">ATP-binding</keyword>
<dbReference type="Gene3D" id="2.30.30.100">
    <property type="match status" value="1"/>
</dbReference>
<dbReference type="NCBIfam" id="TIGR00121">
    <property type="entry name" value="birA_ligase"/>
    <property type="match status" value="1"/>
</dbReference>
<protein>
    <submittedName>
        <fullName evidence="5">Biotin--[acetyl-CoA-carboxylase] ligase</fullName>
    </submittedName>
</protein>
<dbReference type="Gene3D" id="3.30.930.10">
    <property type="entry name" value="Bira Bifunctional Protein, Domain 2"/>
    <property type="match status" value="1"/>
</dbReference>
<proteinExistence type="predicted"/>
<dbReference type="CDD" id="cd16442">
    <property type="entry name" value="BPL"/>
    <property type="match status" value="1"/>
</dbReference>
<organism evidence="5 6">
    <name type="scientific">Thermococcus peptonophilus</name>
    <dbReference type="NCBI Taxonomy" id="53952"/>
    <lineage>
        <taxon>Archaea</taxon>
        <taxon>Methanobacteriati</taxon>
        <taxon>Methanobacteriota</taxon>
        <taxon>Thermococci</taxon>
        <taxon>Thermococcales</taxon>
        <taxon>Thermococcaceae</taxon>
        <taxon>Thermococcus</taxon>
    </lineage>
</organism>
<dbReference type="PANTHER" id="PTHR12835:SF5">
    <property type="entry name" value="BIOTIN--PROTEIN LIGASE"/>
    <property type="match status" value="1"/>
</dbReference>
<dbReference type="GeneID" id="27138916"/>
<dbReference type="OrthoDB" id="46252at2157"/>
<dbReference type="Proteomes" id="UP000073604">
    <property type="component" value="Chromosome"/>
</dbReference>